<keyword evidence="1" id="KW-1133">Transmembrane helix</keyword>
<dbReference type="InterPro" id="IPR025699">
    <property type="entry name" value="ABC2_memb-like"/>
</dbReference>
<feature type="transmembrane region" description="Helical" evidence="1">
    <location>
        <begin position="47"/>
        <end position="70"/>
    </location>
</feature>
<keyword evidence="1" id="KW-0472">Membrane</keyword>
<evidence type="ECO:0000313" key="2">
    <source>
        <dbReference type="EMBL" id="MDE5413750.1"/>
    </source>
</evidence>
<feature type="transmembrane region" description="Helical" evidence="1">
    <location>
        <begin position="91"/>
        <end position="120"/>
    </location>
</feature>
<dbReference type="Pfam" id="PF13346">
    <property type="entry name" value="ABC2_membrane_5"/>
    <property type="match status" value="1"/>
</dbReference>
<keyword evidence="3" id="KW-1185">Reference proteome</keyword>
<accession>A0ABT5VE57</accession>
<feature type="transmembrane region" description="Helical" evidence="1">
    <location>
        <begin position="157"/>
        <end position="179"/>
    </location>
</feature>
<organism evidence="2 3">
    <name type="scientific">Alkalihalobacterium chitinilyticum</name>
    <dbReference type="NCBI Taxonomy" id="2980103"/>
    <lineage>
        <taxon>Bacteria</taxon>
        <taxon>Bacillati</taxon>
        <taxon>Bacillota</taxon>
        <taxon>Bacilli</taxon>
        <taxon>Bacillales</taxon>
        <taxon>Bacillaceae</taxon>
        <taxon>Alkalihalobacterium</taxon>
    </lineage>
</organism>
<feature type="transmembrane region" description="Helical" evidence="1">
    <location>
        <begin position="12"/>
        <end position="35"/>
    </location>
</feature>
<feature type="transmembrane region" description="Helical" evidence="1">
    <location>
        <begin position="199"/>
        <end position="219"/>
    </location>
</feature>
<dbReference type="EMBL" id="JAOTPO010000006">
    <property type="protein sequence ID" value="MDE5413750.1"/>
    <property type="molecule type" value="Genomic_DNA"/>
</dbReference>
<evidence type="ECO:0000256" key="1">
    <source>
        <dbReference type="SAM" id="Phobius"/>
    </source>
</evidence>
<gene>
    <name evidence="2" type="ORF">N7Z68_10165</name>
</gene>
<feature type="transmembrane region" description="Helical" evidence="1">
    <location>
        <begin position="231"/>
        <end position="253"/>
    </location>
</feature>
<sequence length="390" mass="44058">MQSLIKKDLLSLKSISMIFIPLTILFQFFITWYVSSMSGFLLNDLSGIIFFIVLFNLLMSYGLITHICNAEELSGVNKRIRSLPITVSTIVVAKFTSTLIILTSINAITFGTLFFVQAILGHPVGIGDSGGAVLLINALILLFISFYLFAHFTFGSYIAVWIGRLFIVTAVFLPMFLSWPSSLIFGVPIGVITPLLNQFFFISTLILVGSSMWFSIQSYRDFYIEKKKLKMTMAFFSTFIILMLLIVTSAVALSSPPLNTKEEIIDHISVERLVINYKPDQSYGREIYGIEYEVILTASPLSNPELLQELGISLVFSKDDPLFDLIGHDMGVHYSSWSFHQNRPTFWLNGETSPYDMDEDQLLKAISESRPQIAIFENFQIKAPTRLINY</sequence>
<dbReference type="RefSeq" id="WP_275118370.1">
    <property type="nucleotide sequence ID" value="NZ_JAOTPO010000006.1"/>
</dbReference>
<proteinExistence type="predicted"/>
<comment type="caution">
    <text evidence="2">The sequence shown here is derived from an EMBL/GenBank/DDBJ whole genome shotgun (WGS) entry which is preliminary data.</text>
</comment>
<dbReference type="Proteomes" id="UP001148125">
    <property type="component" value="Unassembled WGS sequence"/>
</dbReference>
<evidence type="ECO:0000313" key="3">
    <source>
        <dbReference type="Proteomes" id="UP001148125"/>
    </source>
</evidence>
<protein>
    <submittedName>
        <fullName evidence="2">ABC-2 transporter permease</fullName>
    </submittedName>
</protein>
<feature type="transmembrane region" description="Helical" evidence="1">
    <location>
        <begin position="132"/>
        <end position="150"/>
    </location>
</feature>
<name>A0ABT5VE57_9BACI</name>
<keyword evidence="1" id="KW-0812">Transmembrane</keyword>
<reference evidence="2" key="1">
    <citation type="submission" date="2024-05" db="EMBL/GenBank/DDBJ databases">
        <title>Alkalihalobacillus sp. strain MEB203 novel alkaliphilic bacterium from Lonar Lake, India.</title>
        <authorList>
            <person name="Joshi A."/>
            <person name="Thite S."/>
            <person name="Mengade P."/>
        </authorList>
    </citation>
    <scope>NUCLEOTIDE SEQUENCE</scope>
    <source>
        <strain evidence="2">MEB 203</strain>
    </source>
</reference>